<gene>
    <name evidence="2" type="ORF">JCM19296_806</name>
</gene>
<proteinExistence type="predicted"/>
<dbReference type="EMBL" id="BBLG01000001">
    <property type="protein sequence ID" value="GAK75228.1"/>
    <property type="molecule type" value="Genomic_DNA"/>
</dbReference>
<protein>
    <recommendedName>
        <fullName evidence="4">Asparagine synthetase B</fullName>
    </recommendedName>
</protein>
<evidence type="ECO:0000313" key="3">
    <source>
        <dbReference type="Proteomes" id="UP000028980"/>
    </source>
</evidence>
<reference evidence="2 3" key="1">
    <citation type="journal article" date="2014" name="Genome Announc.">
        <title>Draft Genome Sequences of Marine Flavobacterium Nonlabens Strains NR17, NR24, NR27, NR32, NR33, and Ara13.</title>
        <authorList>
            <person name="Nakanishi M."/>
            <person name="Meirelles P."/>
            <person name="Suzuki R."/>
            <person name="Takatani N."/>
            <person name="Mino S."/>
            <person name="Suda W."/>
            <person name="Oshima K."/>
            <person name="Hattori M."/>
            <person name="Ohkuma M."/>
            <person name="Hosokawa M."/>
            <person name="Miyashita K."/>
            <person name="Thompson F.L."/>
            <person name="Niwa A."/>
            <person name="Sawabe T."/>
            <person name="Sawabe T."/>
        </authorList>
    </citation>
    <scope>NUCLEOTIDE SEQUENCE [LARGE SCALE GENOMIC DNA]</scope>
    <source>
        <strain evidence="3">JCM19296</strain>
    </source>
</reference>
<sequence>MKKILLLLAIALISSNLYAQDFVDPDKSPMDAAFFPSQAAKRQFAKTEEQKMALEPQIRVLYSRPSLNGRSIFRTTDNRKDGITKLGESWRVGANESTELLLMKDAMIGGKLIKAGRYSIVITPSENEWTVHINSENDGWGGNYSHKPELDLVTVTIPVTKDSKSLEQLSIALYSPKNDNTVHLKIGWGGTYRAELPIVLQ</sequence>
<dbReference type="AlphaFoldDB" id="A0A081D8I2"/>
<dbReference type="InterPro" id="IPR021314">
    <property type="entry name" value="DUF2911"/>
</dbReference>
<feature type="chain" id="PRO_5001756468" description="Asparagine synthetase B" evidence="1">
    <location>
        <begin position="20"/>
        <end position="201"/>
    </location>
</feature>
<evidence type="ECO:0000313" key="2">
    <source>
        <dbReference type="EMBL" id="GAK75228.1"/>
    </source>
</evidence>
<keyword evidence="1" id="KW-0732">Signal</keyword>
<dbReference type="Pfam" id="PF11138">
    <property type="entry name" value="DUF2911"/>
    <property type="match status" value="1"/>
</dbReference>
<evidence type="ECO:0008006" key="4">
    <source>
        <dbReference type="Google" id="ProtNLM"/>
    </source>
</evidence>
<dbReference type="Proteomes" id="UP000028980">
    <property type="component" value="Unassembled WGS sequence"/>
</dbReference>
<feature type="signal peptide" evidence="1">
    <location>
        <begin position="1"/>
        <end position="19"/>
    </location>
</feature>
<comment type="caution">
    <text evidence="2">The sequence shown here is derived from an EMBL/GenBank/DDBJ whole genome shotgun (WGS) entry which is preliminary data.</text>
</comment>
<name>A0A081D8I2_NONUL</name>
<organism evidence="2 3">
    <name type="scientific">Nonlabens ulvanivorans</name>
    <name type="common">Persicivirga ulvanivorans</name>
    <dbReference type="NCBI Taxonomy" id="906888"/>
    <lineage>
        <taxon>Bacteria</taxon>
        <taxon>Pseudomonadati</taxon>
        <taxon>Bacteroidota</taxon>
        <taxon>Flavobacteriia</taxon>
        <taxon>Flavobacteriales</taxon>
        <taxon>Flavobacteriaceae</taxon>
        <taxon>Nonlabens</taxon>
    </lineage>
</organism>
<accession>A0A081D8I2</accession>
<evidence type="ECO:0000256" key="1">
    <source>
        <dbReference type="SAM" id="SignalP"/>
    </source>
</evidence>